<dbReference type="OrthoDB" id="9789742at2"/>
<accession>I4APY6</accession>
<reference evidence="2" key="1">
    <citation type="submission" date="2012-06" db="EMBL/GenBank/DDBJ databases">
        <title>The complete genome of Flexibacter litoralis DSM 6794.</title>
        <authorList>
            <person name="Lucas S."/>
            <person name="Copeland A."/>
            <person name="Lapidus A."/>
            <person name="Glavina del Rio T."/>
            <person name="Dalin E."/>
            <person name="Tice H."/>
            <person name="Bruce D."/>
            <person name="Goodwin L."/>
            <person name="Pitluck S."/>
            <person name="Peters L."/>
            <person name="Ovchinnikova G."/>
            <person name="Lu M."/>
            <person name="Kyrpides N."/>
            <person name="Mavromatis K."/>
            <person name="Ivanova N."/>
            <person name="Brettin T."/>
            <person name="Detter J.C."/>
            <person name="Han C."/>
            <person name="Larimer F."/>
            <person name="Land M."/>
            <person name="Hauser L."/>
            <person name="Markowitz V."/>
            <person name="Cheng J.-F."/>
            <person name="Hugenholtz P."/>
            <person name="Woyke T."/>
            <person name="Wu D."/>
            <person name="Spring S."/>
            <person name="Lang E."/>
            <person name="Kopitz M."/>
            <person name="Brambilla E."/>
            <person name="Klenk H.-P."/>
            <person name="Eisen J.A."/>
        </authorList>
    </citation>
    <scope>NUCLEOTIDE SEQUENCE [LARGE SCALE GENOMIC DNA]</scope>
    <source>
        <strain evidence="2">ATCC 23117 / DSM 6794 / NBRC 15988 / NCIMB 1366 / Sio-4</strain>
    </source>
</reference>
<dbReference type="STRING" id="880071.Fleli_3709"/>
<evidence type="ECO:0000313" key="1">
    <source>
        <dbReference type="EMBL" id="AFM06021.1"/>
    </source>
</evidence>
<name>I4APY6_BERLS</name>
<dbReference type="Proteomes" id="UP000006054">
    <property type="component" value="Chromosome"/>
</dbReference>
<dbReference type="AlphaFoldDB" id="I4APY6"/>
<dbReference type="RefSeq" id="WP_014799445.1">
    <property type="nucleotide sequence ID" value="NC_018018.1"/>
</dbReference>
<keyword evidence="2" id="KW-1185">Reference proteome</keyword>
<protein>
    <recommendedName>
        <fullName evidence="3">Lipoprotein</fullName>
    </recommendedName>
</protein>
<proteinExistence type="predicted"/>
<dbReference type="PROSITE" id="PS51257">
    <property type="entry name" value="PROKAR_LIPOPROTEIN"/>
    <property type="match status" value="1"/>
</dbReference>
<dbReference type="HOGENOM" id="CLU_1584045_0_0_10"/>
<gene>
    <name evidence="1" type="ordered locus">Fleli_3709</name>
</gene>
<dbReference type="EMBL" id="CP003345">
    <property type="protein sequence ID" value="AFM06021.1"/>
    <property type="molecule type" value="Genomic_DNA"/>
</dbReference>
<evidence type="ECO:0000313" key="2">
    <source>
        <dbReference type="Proteomes" id="UP000006054"/>
    </source>
</evidence>
<sequence length="172" mass="20109" precursor="true">MKKSINFYAPMWLLVLGLAFGLFSCKKNEEEGLYRHPVEGKNGDTYGLVITNLNGYNLVKSWEDTPYDIDYIHLVMHDGTVVKDFRYDFYYAYSHPASNGCTFRSGFLAQIVSPHSYDIEYQKPQYLDKDFYLVLSKEDTDTLRWNSKENRLYHNGKVAPESRRSVSFIKEL</sequence>
<dbReference type="KEGG" id="fli:Fleli_3709"/>
<organism evidence="1 2">
    <name type="scientific">Bernardetia litoralis (strain ATCC 23117 / DSM 6794 / NBRC 15988 / NCIMB 1366 / Fx l1 / Sio-4)</name>
    <name type="common">Flexibacter litoralis</name>
    <dbReference type="NCBI Taxonomy" id="880071"/>
    <lineage>
        <taxon>Bacteria</taxon>
        <taxon>Pseudomonadati</taxon>
        <taxon>Bacteroidota</taxon>
        <taxon>Cytophagia</taxon>
        <taxon>Cytophagales</taxon>
        <taxon>Bernardetiaceae</taxon>
        <taxon>Bernardetia</taxon>
    </lineage>
</organism>
<evidence type="ECO:0008006" key="3">
    <source>
        <dbReference type="Google" id="ProtNLM"/>
    </source>
</evidence>